<proteinExistence type="predicted"/>
<dbReference type="AlphaFoldDB" id="A0A8J3H488"/>
<accession>A0A8J3H488</accession>
<comment type="caution">
    <text evidence="1">The sequence shown here is derived from an EMBL/GenBank/DDBJ whole genome shotgun (WGS) entry which is preliminary data.</text>
</comment>
<reference evidence="1" key="2">
    <citation type="submission" date="2020-09" db="EMBL/GenBank/DDBJ databases">
        <authorList>
            <person name="Sun Q."/>
            <person name="Zhou Y."/>
        </authorList>
    </citation>
    <scope>NUCLEOTIDE SEQUENCE</scope>
    <source>
        <strain evidence="1">CGMCC 1.7081</strain>
    </source>
</reference>
<dbReference type="EMBL" id="BNAP01000002">
    <property type="protein sequence ID" value="GHG83754.1"/>
    <property type="molecule type" value="Genomic_DNA"/>
</dbReference>
<reference evidence="1" key="1">
    <citation type="journal article" date="2014" name="Int. J. Syst. Evol. Microbiol.">
        <title>Complete genome sequence of Corynebacterium casei LMG S-19264T (=DSM 44701T), isolated from a smear-ripened cheese.</title>
        <authorList>
            <consortium name="US DOE Joint Genome Institute (JGI-PGF)"/>
            <person name="Walter F."/>
            <person name="Albersmeier A."/>
            <person name="Kalinowski J."/>
            <person name="Ruckert C."/>
        </authorList>
    </citation>
    <scope>NUCLEOTIDE SEQUENCE</scope>
    <source>
        <strain evidence="1">CGMCC 1.7081</strain>
    </source>
</reference>
<evidence type="ECO:0000313" key="1">
    <source>
        <dbReference type="EMBL" id="GHG83754.1"/>
    </source>
</evidence>
<organism evidence="1 2">
    <name type="scientific">Pseudodonghicola xiamenensis</name>
    <dbReference type="NCBI Taxonomy" id="337702"/>
    <lineage>
        <taxon>Bacteria</taxon>
        <taxon>Pseudomonadati</taxon>
        <taxon>Pseudomonadota</taxon>
        <taxon>Alphaproteobacteria</taxon>
        <taxon>Rhodobacterales</taxon>
        <taxon>Paracoccaceae</taxon>
        <taxon>Pseudodonghicola</taxon>
    </lineage>
</organism>
<keyword evidence="2" id="KW-1185">Reference proteome</keyword>
<gene>
    <name evidence="1" type="ORF">GCM10010961_09400</name>
</gene>
<dbReference type="RefSeq" id="WP_205620459.1">
    <property type="nucleotide sequence ID" value="NZ_BNAP01000002.1"/>
</dbReference>
<dbReference type="Proteomes" id="UP000611500">
    <property type="component" value="Unassembled WGS sequence"/>
</dbReference>
<name>A0A8J3H488_9RHOB</name>
<protein>
    <submittedName>
        <fullName evidence="1">Uncharacterized protein</fullName>
    </submittedName>
</protein>
<sequence length="58" mass="5940">MRLTRPGSVIVGDNLVRGGAVADPGSMDANVQGVGALLQMIADHPRLDATAIQSGGRR</sequence>
<evidence type="ECO:0000313" key="2">
    <source>
        <dbReference type="Proteomes" id="UP000611500"/>
    </source>
</evidence>
<dbReference type="Gene3D" id="3.40.50.150">
    <property type="entry name" value="Vaccinia Virus protein VP39"/>
    <property type="match status" value="1"/>
</dbReference>
<dbReference type="InterPro" id="IPR029063">
    <property type="entry name" value="SAM-dependent_MTases_sf"/>
</dbReference>